<name>K8WLT4_9GAMM</name>
<organism evidence="1 2">
    <name type="scientific">Providencia sneebia DSM 19967</name>
    <dbReference type="NCBI Taxonomy" id="1141660"/>
    <lineage>
        <taxon>Bacteria</taxon>
        <taxon>Pseudomonadati</taxon>
        <taxon>Pseudomonadota</taxon>
        <taxon>Gammaproteobacteria</taxon>
        <taxon>Enterobacterales</taxon>
        <taxon>Morganellaceae</taxon>
        <taxon>Providencia</taxon>
    </lineage>
</organism>
<dbReference type="SUPFAM" id="SSF53474">
    <property type="entry name" value="alpha/beta-Hydrolases"/>
    <property type="match status" value="1"/>
</dbReference>
<protein>
    <recommendedName>
        <fullName evidence="3">Serine hydrolase family protein</fullName>
    </recommendedName>
</protein>
<reference evidence="1 2" key="1">
    <citation type="journal article" date="2012" name="BMC Genomics">
        <title>Comparative genomics of bacteria in the genus Providencia isolated from wild Drosophila melanogaster.</title>
        <authorList>
            <person name="Galac M.R."/>
            <person name="Lazzaro B.P."/>
        </authorList>
    </citation>
    <scope>NUCLEOTIDE SEQUENCE [LARGE SCALE GENOMIC DNA]</scope>
    <source>
        <strain evidence="1 2">DSM 19967</strain>
    </source>
</reference>
<dbReference type="InterPro" id="IPR029058">
    <property type="entry name" value="AB_hydrolase_fold"/>
</dbReference>
<proteinExistence type="predicted"/>
<gene>
    <name evidence="1" type="ORF">OO7_02416</name>
</gene>
<comment type="caution">
    <text evidence="1">The sequence shown here is derived from an EMBL/GenBank/DDBJ whole genome shotgun (WGS) entry which is preliminary data.</text>
</comment>
<evidence type="ECO:0008006" key="3">
    <source>
        <dbReference type="Google" id="ProtNLM"/>
    </source>
</evidence>
<dbReference type="Gene3D" id="3.40.50.1820">
    <property type="entry name" value="alpha/beta hydrolase"/>
    <property type="match status" value="1"/>
</dbReference>
<dbReference type="InterPro" id="IPR010662">
    <property type="entry name" value="RBBP9/YdeN"/>
</dbReference>
<dbReference type="Proteomes" id="UP000010290">
    <property type="component" value="Chromosome"/>
</dbReference>
<dbReference type="PANTHER" id="PTHR15394">
    <property type="entry name" value="SERINE HYDROLASE RBBP9"/>
    <property type="match status" value="1"/>
</dbReference>
<dbReference type="PATRIC" id="fig|1141660.3.peg.483"/>
<dbReference type="PANTHER" id="PTHR15394:SF3">
    <property type="entry name" value="SERINE HYDROLASE RBBP9"/>
    <property type="match status" value="1"/>
</dbReference>
<evidence type="ECO:0000313" key="1">
    <source>
        <dbReference type="EMBL" id="EKT60906.1"/>
    </source>
</evidence>
<dbReference type="Pfam" id="PF06821">
    <property type="entry name" value="Ser_hydrolase"/>
    <property type="match status" value="1"/>
</dbReference>
<keyword evidence="2" id="KW-1185">Reference proteome</keyword>
<evidence type="ECO:0000313" key="2">
    <source>
        <dbReference type="Proteomes" id="UP000010290"/>
    </source>
</evidence>
<dbReference type="HOGENOM" id="CLU_088863_3_0_6"/>
<dbReference type="EMBL" id="AKKN01000003">
    <property type="protein sequence ID" value="EKT60906.1"/>
    <property type="molecule type" value="Genomic_DNA"/>
</dbReference>
<dbReference type="RefSeq" id="WP_008914364.1">
    <property type="nucleotide sequence ID" value="NZ_CM001773.1"/>
</dbReference>
<dbReference type="GO" id="GO:0016787">
    <property type="term" value="F:hydrolase activity"/>
    <property type="evidence" value="ECO:0007669"/>
    <property type="project" value="InterPro"/>
</dbReference>
<dbReference type="AlphaFoldDB" id="K8WLT4"/>
<accession>K8WLT4</accession>
<dbReference type="OrthoDB" id="9804993at2"/>
<sequence>MVNNKLDFEVLKDKKIIIIHGYTASPEKNWFPWLKSQLELLGASVIVPKMPNSQDPDPECWLQHLNGYQIDLDKNTFFIGHSLGCVTLLRFLTTQDINPCKIGGYILVSGFTNEQETLPELKSHTDVTLDYNYLKSISDIRISIISLDDKIVSPNSSRKLANLLDTDILTFENAGHFLDSEGYYEFPDILKLVKENLI</sequence>